<evidence type="ECO:0000256" key="2">
    <source>
        <dbReference type="ARBA" id="ARBA00022598"/>
    </source>
</evidence>
<dbReference type="InterPro" id="IPR000873">
    <property type="entry name" value="AMP-dep_synth/lig_dom"/>
</dbReference>
<dbReference type="GO" id="GO:0004467">
    <property type="term" value="F:long-chain fatty acid-CoA ligase activity"/>
    <property type="evidence" value="ECO:0007669"/>
    <property type="project" value="UniProtKB-EC"/>
</dbReference>
<sequence>MRKGLIHEILADAAWKCPDVEVISGSYRSTYEKEWQRVYHLAHGMRRIGIQKGTVVGILDVNSYRFFELQFALSMLGAINHPLNFRLPKADLLYTVQHAGDEYIFAWEGFAQVAHTMQTSVRQVIWMREDRSLAIAPEHGELTFEQLIAIGRDAAQQEPIEFGIDVEDDDIFSIFYTTGTTGRPKGMRYRHRDMLHASLQIAHHLAIHDTGAKIVSGDTMMPLIPFFHIHGWGASFFIPYLGAKLVLPERADAKEQLAIIAHEHVTWSNMVPTQLHMLLHEWEQQTGCKEHLPLRVLTGGSPLSTGLTQRLHEAGITFSLIYGGSDQLGTSISAIVDAKRLTDQERRTILATRTLPLPMVIVDVRHEEGGSVPRDGVTIGEVWVKSPWLPDGYFCDPDRSRATYSDGWFRSGDLAVWHEDSSLYVLDRQKDAVKSGGEWIATSVIESLLSECDGVIDVAVIAWPDERWGERPIAVIEMSKRANAICSEEFLWEHLRQAVQDGRLATFWIPDRIVFMDRLPMTSAGKIHKAALRETLQIRTE</sequence>
<evidence type="ECO:0000259" key="5">
    <source>
        <dbReference type="Pfam" id="PF00501"/>
    </source>
</evidence>
<dbReference type="InterPro" id="IPR042099">
    <property type="entry name" value="ANL_N_sf"/>
</dbReference>
<evidence type="ECO:0000256" key="3">
    <source>
        <dbReference type="ARBA" id="ARBA00022832"/>
    </source>
</evidence>
<dbReference type="RefSeq" id="WP_241712014.1">
    <property type="nucleotide sequence ID" value="NZ_JALBUF010000001.1"/>
</dbReference>
<dbReference type="PANTHER" id="PTHR43859:SF4">
    <property type="entry name" value="BUTANOATE--COA LIGASE AAE1-RELATED"/>
    <property type="match status" value="1"/>
</dbReference>
<keyword evidence="2 7" id="KW-0436">Ligase</keyword>
<evidence type="ECO:0000313" key="8">
    <source>
        <dbReference type="Proteomes" id="UP001139263"/>
    </source>
</evidence>
<dbReference type="SUPFAM" id="SSF56801">
    <property type="entry name" value="Acetyl-CoA synthetase-like"/>
    <property type="match status" value="1"/>
</dbReference>
<dbReference type="InterPro" id="IPR020845">
    <property type="entry name" value="AMP-binding_CS"/>
</dbReference>
<evidence type="ECO:0000256" key="1">
    <source>
        <dbReference type="ARBA" id="ARBA00006432"/>
    </source>
</evidence>
<dbReference type="Gene3D" id="3.40.50.12780">
    <property type="entry name" value="N-terminal domain of ligase-like"/>
    <property type="match status" value="1"/>
</dbReference>
<comment type="caution">
    <text evidence="7">The sequence shown here is derived from an EMBL/GenBank/DDBJ whole genome shotgun (WGS) entry which is preliminary data.</text>
</comment>
<gene>
    <name evidence="7" type="ORF">MM817_00678</name>
</gene>
<dbReference type="Proteomes" id="UP001139263">
    <property type="component" value="Unassembled WGS sequence"/>
</dbReference>
<comment type="similarity">
    <text evidence="1">Belongs to the ATP-dependent AMP-binding enzyme family.</text>
</comment>
<organism evidence="7 8">
    <name type="scientific">Sulfoacidibacillus ferrooxidans</name>
    <dbReference type="NCBI Taxonomy" id="2005001"/>
    <lineage>
        <taxon>Bacteria</taxon>
        <taxon>Bacillati</taxon>
        <taxon>Bacillota</taxon>
        <taxon>Bacilli</taxon>
        <taxon>Bacillales</taxon>
        <taxon>Alicyclobacillaceae</taxon>
        <taxon>Sulfoacidibacillus</taxon>
    </lineage>
</organism>
<reference evidence="7" key="1">
    <citation type="submission" date="2022-03" db="EMBL/GenBank/DDBJ databases">
        <title>Draft Genome Sequence of Firmicute Strain S0AB, a Heterotrophic Iron/Sulfur-Oxidizing Extreme Acidophile.</title>
        <authorList>
            <person name="Vergara E."/>
            <person name="Pakostova E."/>
            <person name="Johnson D.B."/>
            <person name="Holmes D.S."/>
        </authorList>
    </citation>
    <scope>NUCLEOTIDE SEQUENCE</scope>
    <source>
        <strain evidence="7">S0AB</strain>
    </source>
</reference>
<feature type="domain" description="AMP-binding enzyme C-terminal" evidence="6">
    <location>
        <begin position="445"/>
        <end position="526"/>
    </location>
</feature>
<dbReference type="InterPro" id="IPR045851">
    <property type="entry name" value="AMP-bd_C_sf"/>
</dbReference>
<dbReference type="Pfam" id="PF00501">
    <property type="entry name" value="AMP-binding"/>
    <property type="match status" value="1"/>
</dbReference>
<accession>A0A9X1V7H3</accession>
<dbReference type="PROSITE" id="PS00455">
    <property type="entry name" value="AMP_BINDING"/>
    <property type="match status" value="1"/>
</dbReference>
<dbReference type="Gene3D" id="3.30.300.30">
    <property type="match status" value="1"/>
</dbReference>
<keyword evidence="3" id="KW-0276">Fatty acid metabolism</keyword>
<keyword evidence="4" id="KW-0443">Lipid metabolism</keyword>
<feature type="domain" description="AMP-dependent synthetase/ligase" evidence="5">
    <location>
        <begin position="14"/>
        <end position="394"/>
    </location>
</feature>
<evidence type="ECO:0000256" key="4">
    <source>
        <dbReference type="ARBA" id="ARBA00023098"/>
    </source>
</evidence>
<dbReference type="PANTHER" id="PTHR43859">
    <property type="entry name" value="ACYL-ACTIVATING ENZYME"/>
    <property type="match status" value="1"/>
</dbReference>
<protein>
    <submittedName>
        <fullName evidence="7">Long-chain-fatty-acid--CoA ligase</fullName>
        <ecNumber evidence="7">6.2.1.3</ecNumber>
    </submittedName>
</protein>
<keyword evidence="8" id="KW-1185">Reference proteome</keyword>
<proteinExistence type="inferred from homology"/>
<evidence type="ECO:0000259" key="6">
    <source>
        <dbReference type="Pfam" id="PF13193"/>
    </source>
</evidence>
<dbReference type="EC" id="6.2.1.3" evidence="7"/>
<dbReference type="EMBL" id="JALBUF010000001">
    <property type="protein sequence ID" value="MCI0182419.1"/>
    <property type="molecule type" value="Genomic_DNA"/>
</dbReference>
<name>A0A9X1V7H3_9BACL</name>
<evidence type="ECO:0000313" key="7">
    <source>
        <dbReference type="EMBL" id="MCI0182419.1"/>
    </source>
</evidence>
<dbReference type="InterPro" id="IPR025110">
    <property type="entry name" value="AMP-bd_C"/>
</dbReference>
<dbReference type="Pfam" id="PF13193">
    <property type="entry name" value="AMP-binding_C"/>
    <property type="match status" value="1"/>
</dbReference>
<dbReference type="AlphaFoldDB" id="A0A9X1V7H3"/>